<dbReference type="GO" id="GO:0043066">
    <property type="term" value="P:negative regulation of apoptotic process"/>
    <property type="evidence" value="ECO:0007669"/>
    <property type="project" value="TreeGrafter"/>
</dbReference>
<dbReference type="GO" id="GO:0004674">
    <property type="term" value="F:protein serine/threonine kinase activity"/>
    <property type="evidence" value="ECO:0007669"/>
    <property type="project" value="UniProtKB-KW"/>
</dbReference>
<dbReference type="InterPro" id="IPR011009">
    <property type="entry name" value="Kinase-like_dom_sf"/>
</dbReference>
<organism evidence="11 12">
    <name type="scientific">Ictalurus punctatus</name>
    <name type="common">Channel catfish</name>
    <name type="synonym">Silurus punctatus</name>
    <dbReference type="NCBI Taxonomy" id="7998"/>
    <lineage>
        <taxon>Eukaryota</taxon>
        <taxon>Metazoa</taxon>
        <taxon>Chordata</taxon>
        <taxon>Craniata</taxon>
        <taxon>Vertebrata</taxon>
        <taxon>Euteleostomi</taxon>
        <taxon>Actinopterygii</taxon>
        <taxon>Neopterygii</taxon>
        <taxon>Teleostei</taxon>
        <taxon>Ostariophysi</taxon>
        <taxon>Siluriformes</taxon>
        <taxon>Ictaluridae</taxon>
        <taxon>Ictalurus</taxon>
    </lineage>
</organism>
<dbReference type="OrthoDB" id="9984829at2759"/>
<evidence type="ECO:0000256" key="5">
    <source>
        <dbReference type="ARBA" id="ARBA00022741"/>
    </source>
</evidence>
<feature type="domain" description="Protein kinase" evidence="10">
    <location>
        <begin position="1"/>
        <end position="116"/>
    </location>
</feature>
<reference evidence="12" key="2">
    <citation type="submission" date="2025-08" db="UniProtKB">
        <authorList>
            <consortium name="RefSeq"/>
        </authorList>
    </citation>
    <scope>IDENTIFICATION</scope>
    <source>
        <tissue evidence="12">Blood</tissue>
    </source>
</reference>
<keyword evidence="3" id="KW-0723">Serine/threonine-protein kinase</keyword>
<comment type="catalytic activity">
    <reaction evidence="8">
        <text>L-threonyl-[protein] + ATP = O-phospho-L-threonyl-[protein] + ADP + H(+)</text>
        <dbReference type="Rhea" id="RHEA:46608"/>
        <dbReference type="Rhea" id="RHEA-COMP:11060"/>
        <dbReference type="Rhea" id="RHEA-COMP:11605"/>
        <dbReference type="ChEBI" id="CHEBI:15378"/>
        <dbReference type="ChEBI" id="CHEBI:30013"/>
        <dbReference type="ChEBI" id="CHEBI:30616"/>
        <dbReference type="ChEBI" id="CHEBI:61977"/>
        <dbReference type="ChEBI" id="CHEBI:456216"/>
        <dbReference type="EC" id="2.7.11.1"/>
    </reaction>
</comment>
<dbReference type="PROSITE" id="PS00108">
    <property type="entry name" value="PROTEIN_KINASE_ST"/>
    <property type="match status" value="1"/>
</dbReference>
<dbReference type="EC" id="2.7.11.1" evidence="2"/>
<dbReference type="SUPFAM" id="SSF56112">
    <property type="entry name" value="Protein kinase-like (PK-like)"/>
    <property type="match status" value="1"/>
</dbReference>
<dbReference type="InterPro" id="IPR000719">
    <property type="entry name" value="Prot_kinase_dom"/>
</dbReference>
<dbReference type="Gene3D" id="1.10.510.10">
    <property type="entry name" value="Transferase(Phosphotransferase) domain 1"/>
    <property type="match status" value="1"/>
</dbReference>
<name>A0A9F7TMT2_ICTPU</name>
<dbReference type="PROSITE" id="PS50011">
    <property type="entry name" value="PROTEIN_KINASE_DOM"/>
    <property type="match status" value="1"/>
</dbReference>
<keyword evidence="4" id="KW-0808">Transferase</keyword>
<evidence type="ECO:0000256" key="6">
    <source>
        <dbReference type="ARBA" id="ARBA00022777"/>
    </source>
</evidence>
<dbReference type="InterPro" id="IPR051138">
    <property type="entry name" value="PIM_Ser/Thr_kinase"/>
</dbReference>
<dbReference type="RefSeq" id="XP_053538639.1">
    <property type="nucleotide sequence ID" value="XM_053682664.1"/>
</dbReference>
<evidence type="ECO:0000256" key="3">
    <source>
        <dbReference type="ARBA" id="ARBA00022527"/>
    </source>
</evidence>
<dbReference type="GO" id="GO:0005524">
    <property type="term" value="F:ATP binding"/>
    <property type="evidence" value="ECO:0007669"/>
    <property type="project" value="UniProtKB-KW"/>
</dbReference>
<proteinExistence type="inferred from homology"/>
<sequence length="116" mass="13408">MQIVSKPPHNKNVLQLLDWFDMPDCFLSVLERPVPCIDVYNLCMRQKGILDEPLAKIIIYVVEAARYCHNRGVFHRDIKAGNLLFNIDTMEVKLIDFGCGDLWQDTPYEEYAGNCT</sequence>
<evidence type="ECO:0000313" key="11">
    <source>
        <dbReference type="Proteomes" id="UP000221080"/>
    </source>
</evidence>
<dbReference type="GO" id="GO:0005737">
    <property type="term" value="C:cytoplasm"/>
    <property type="evidence" value="ECO:0007669"/>
    <property type="project" value="TreeGrafter"/>
</dbReference>
<dbReference type="GO" id="GO:0007346">
    <property type="term" value="P:regulation of mitotic cell cycle"/>
    <property type="evidence" value="ECO:0007669"/>
    <property type="project" value="TreeGrafter"/>
</dbReference>
<evidence type="ECO:0000313" key="12">
    <source>
        <dbReference type="RefSeq" id="XP_053538639.1"/>
    </source>
</evidence>
<dbReference type="GeneID" id="108269568"/>
<reference evidence="11" key="1">
    <citation type="journal article" date="2016" name="Nat. Commun.">
        <title>The channel catfish genome sequence provides insights into the evolution of scale formation in teleosts.</title>
        <authorList>
            <person name="Liu Z."/>
            <person name="Liu S."/>
            <person name="Yao J."/>
            <person name="Bao L."/>
            <person name="Zhang J."/>
            <person name="Li Y."/>
            <person name="Jiang C."/>
            <person name="Sun L."/>
            <person name="Wang R."/>
            <person name="Zhang Y."/>
            <person name="Zhou T."/>
            <person name="Zeng Q."/>
            <person name="Fu Q."/>
            <person name="Gao S."/>
            <person name="Li N."/>
            <person name="Koren S."/>
            <person name="Jiang Y."/>
            <person name="Zimin A."/>
            <person name="Xu P."/>
            <person name="Phillippy A.M."/>
            <person name="Geng X."/>
            <person name="Song L."/>
            <person name="Sun F."/>
            <person name="Li C."/>
            <person name="Wang X."/>
            <person name="Chen A."/>
            <person name="Jin Y."/>
            <person name="Yuan Z."/>
            <person name="Yang Y."/>
            <person name="Tan S."/>
            <person name="Peatman E."/>
            <person name="Lu J."/>
            <person name="Qin Z."/>
            <person name="Dunham R."/>
            <person name="Li Z."/>
            <person name="Sonstegard T."/>
            <person name="Feng J."/>
            <person name="Danzmann R.G."/>
            <person name="Schroeder S."/>
            <person name="Scheffler B."/>
            <person name="Duke M.V."/>
            <person name="Ballard L."/>
            <person name="Kucuktas H."/>
            <person name="Kaltenboeck L."/>
            <person name="Liu H."/>
            <person name="Armbruster J."/>
            <person name="Xie Y."/>
            <person name="Kirby M.L."/>
            <person name="Tian Y."/>
            <person name="Flanagan M.E."/>
            <person name="Mu W."/>
            <person name="Waldbieser G.C."/>
        </authorList>
    </citation>
    <scope>NUCLEOTIDE SEQUENCE [LARGE SCALE GENOMIC DNA]</scope>
    <source>
        <strain evidence="11">SDA103</strain>
    </source>
</reference>
<dbReference type="AlphaFoldDB" id="A0A9F7TMT2"/>
<evidence type="ECO:0000259" key="10">
    <source>
        <dbReference type="PROSITE" id="PS50011"/>
    </source>
</evidence>
<comment type="catalytic activity">
    <reaction evidence="9">
        <text>L-seryl-[protein] + ATP = O-phospho-L-seryl-[protein] + ADP + H(+)</text>
        <dbReference type="Rhea" id="RHEA:17989"/>
        <dbReference type="Rhea" id="RHEA-COMP:9863"/>
        <dbReference type="Rhea" id="RHEA-COMP:11604"/>
        <dbReference type="ChEBI" id="CHEBI:15378"/>
        <dbReference type="ChEBI" id="CHEBI:29999"/>
        <dbReference type="ChEBI" id="CHEBI:30616"/>
        <dbReference type="ChEBI" id="CHEBI:83421"/>
        <dbReference type="ChEBI" id="CHEBI:456216"/>
        <dbReference type="EC" id="2.7.11.1"/>
    </reaction>
</comment>
<dbReference type="Proteomes" id="UP000221080">
    <property type="component" value="Chromosome 9"/>
</dbReference>
<evidence type="ECO:0000256" key="8">
    <source>
        <dbReference type="ARBA" id="ARBA00047899"/>
    </source>
</evidence>
<dbReference type="Gene3D" id="3.30.200.20">
    <property type="entry name" value="Phosphorylase Kinase, domain 1"/>
    <property type="match status" value="1"/>
</dbReference>
<keyword evidence="5" id="KW-0547">Nucleotide-binding</keyword>
<keyword evidence="7" id="KW-0067">ATP-binding</keyword>
<evidence type="ECO:0000256" key="2">
    <source>
        <dbReference type="ARBA" id="ARBA00012513"/>
    </source>
</evidence>
<dbReference type="PANTHER" id="PTHR22984:SF11">
    <property type="entry name" value="AURORA KINASE-RELATED"/>
    <property type="match status" value="1"/>
</dbReference>
<evidence type="ECO:0000256" key="1">
    <source>
        <dbReference type="ARBA" id="ARBA00005505"/>
    </source>
</evidence>
<evidence type="ECO:0000256" key="9">
    <source>
        <dbReference type="ARBA" id="ARBA00048679"/>
    </source>
</evidence>
<keyword evidence="6" id="KW-0418">Kinase</keyword>
<accession>A0A9F7TMT2</accession>
<dbReference type="KEGG" id="ipu:108269568"/>
<evidence type="ECO:0000256" key="7">
    <source>
        <dbReference type="ARBA" id="ARBA00022840"/>
    </source>
</evidence>
<protein>
    <recommendedName>
        <fullName evidence="2">non-specific serine/threonine protein kinase</fullName>
        <ecNumber evidence="2">2.7.11.1</ecNumber>
    </recommendedName>
</protein>
<dbReference type="Pfam" id="PF00069">
    <property type="entry name" value="Pkinase"/>
    <property type="match status" value="1"/>
</dbReference>
<dbReference type="PANTHER" id="PTHR22984">
    <property type="entry name" value="SERINE/THREONINE-PROTEIN KINASE PIM"/>
    <property type="match status" value="1"/>
</dbReference>
<comment type="similarity">
    <text evidence="1">Belongs to the protein kinase superfamily. CAMK Ser/Thr protein kinase family. PIM subfamily.</text>
</comment>
<evidence type="ECO:0000256" key="4">
    <source>
        <dbReference type="ARBA" id="ARBA00022679"/>
    </source>
</evidence>
<gene>
    <name evidence="12" type="primary">LOC108269568</name>
</gene>
<dbReference type="InterPro" id="IPR008271">
    <property type="entry name" value="Ser/Thr_kinase_AS"/>
</dbReference>
<keyword evidence="11" id="KW-1185">Reference proteome</keyword>